<name>A0A1H8GRZ8_9PROT</name>
<dbReference type="AlphaFoldDB" id="A0A1H8GRZ8"/>
<evidence type="ECO:0000313" key="1">
    <source>
        <dbReference type="EMBL" id="SEN46822.1"/>
    </source>
</evidence>
<accession>A0A1H8GRZ8</accession>
<dbReference type="EMBL" id="FOCP01000019">
    <property type="protein sequence ID" value="SEN46822.1"/>
    <property type="molecule type" value="Genomic_DNA"/>
</dbReference>
<sequence length="64" mass="7276">MLPKTIHQLMEETPVQLSISGAISEMENVDGAESVHHVHIWQLDEHHSALEAHVVIKQLYFTGY</sequence>
<evidence type="ECO:0000313" key="2">
    <source>
        <dbReference type="Proteomes" id="UP000199459"/>
    </source>
</evidence>
<protein>
    <submittedName>
        <fullName evidence="1">Cobalt-zinc-cadmium efflux system protein</fullName>
    </submittedName>
</protein>
<gene>
    <name evidence="1" type="ORF">SAMN05216325_11952</name>
</gene>
<reference evidence="1 2" key="1">
    <citation type="submission" date="2016-10" db="EMBL/GenBank/DDBJ databases">
        <authorList>
            <person name="de Groot N.N."/>
        </authorList>
    </citation>
    <scope>NUCLEOTIDE SEQUENCE [LARGE SCALE GENOMIC DNA]</scope>
    <source>
        <strain evidence="1 2">Nm22</strain>
    </source>
</reference>
<dbReference type="Proteomes" id="UP000199459">
    <property type="component" value="Unassembled WGS sequence"/>
</dbReference>
<dbReference type="RefSeq" id="WP_245738923.1">
    <property type="nucleotide sequence ID" value="NZ_FOCP01000019.1"/>
</dbReference>
<proteinExistence type="predicted"/>
<organism evidence="1 2">
    <name type="scientific">Nitrosomonas marina</name>
    <dbReference type="NCBI Taxonomy" id="917"/>
    <lineage>
        <taxon>Bacteria</taxon>
        <taxon>Pseudomonadati</taxon>
        <taxon>Pseudomonadota</taxon>
        <taxon>Betaproteobacteria</taxon>
        <taxon>Nitrosomonadales</taxon>
        <taxon>Nitrosomonadaceae</taxon>
        <taxon>Nitrosomonas</taxon>
    </lineage>
</organism>